<evidence type="ECO:0000259" key="13">
    <source>
        <dbReference type="Pfam" id="PF18075"/>
    </source>
</evidence>
<keyword evidence="8 10" id="KW-0472">Membrane</keyword>
<dbReference type="PANTHER" id="PTHR47755">
    <property type="entry name" value="CELL DIVISION PROTEIN FTSX"/>
    <property type="match status" value="1"/>
</dbReference>
<comment type="similarity">
    <text evidence="2 10">Belongs to the ABC-4 integral membrane protein family. FtsX subfamily.</text>
</comment>
<name>A0A017TBK8_9BACT</name>
<feature type="domain" description="FtsX extracellular" evidence="13">
    <location>
        <begin position="64"/>
        <end position="154"/>
    </location>
</feature>
<comment type="subcellular location">
    <subcellularLocation>
        <location evidence="1">Cell membrane</location>
        <topology evidence="1">Multi-pass membrane protein</topology>
    </subcellularLocation>
</comment>
<comment type="caution">
    <text evidence="14">The sequence shown here is derived from an EMBL/GenBank/DDBJ whole genome shotgun (WGS) entry which is preliminary data.</text>
</comment>
<dbReference type="EMBL" id="ASRX01000015">
    <property type="protein sequence ID" value="EYF06668.1"/>
    <property type="molecule type" value="Genomic_DNA"/>
</dbReference>
<dbReference type="STRING" id="1192034.CAP_1798"/>
<evidence type="ECO:0000256" key="2">
    <source>
        <dbReference type="ARBA" id="ARBA00007379"/>
    </source>
</evidence>
<keyword evidence="15" id="KW-1185">Reference proteome</keyword>
<dbReference type="InterPro" id="IPR004513">
    <property type="entry name" value="FtsX"/>
</dbReference>
<feature type="transmembrane region" description="Helical" evidence="11">
    <location>
        <begin position="230"/>
        <end position="248"/>
    </location>
</feature>
<sequence length="297" mass="31406">MQAANLEGGRMRLRTWRAGRSDWRVQALSIFSLSVAFVCLASALLVVTNLAAVRDRWSRAGRATVYLRDSASETEVADLQRALEATPGVTRARHVSAAEARREVVSEGADSMLAALPPNAFPASIEVSFENDLSDDDLASMAVKLRVLPAVESVETYARWTERLSALLGGGVTASTCLALIVLCAVVSVIGSTMRLLLHRRKIEVEVLKLVGATDGFVRRPFVLEGATQGAAGAGGALLVLGVLFLMVRGRFDQELVSLLGVAPSFLPVPVALGMVALGGALGAITALLTLRRMAAV</sequence>
<reference evidence="14 15" key="1">
    <citation type="submission" date="2013-05" db="EMBL/GenBank/DDBJ databases">
        <title>Genome assembly of Chondromyces apiculatus DSM 436.</title>
        <authorList>
            <person name="Sharma G."/>
            <person name="Khatri I."/>
            <person name="Kaur C."/>
            <person name="Mayilraj S."/>
            <person name="Subramanian S."/>
        </authorList>
    </citation>
    <scope>NUCLEOTIDE SEQUENCE [LARGE SCALE GENOMIC DNA]</scope>
    <source>
        <strain evidence="14 15">DSM 436</strain>
    </source>
</reference>
<keyword evidence="5 10" id="KW-0132">Cell division</keyword>
<dbReference type="OrthoDB" id="9813411at2"/>
<protein>
    <recommendedName>
        <fullName evidence="3 10">Cell division protein FtsX</fullName>
    </recommendedName>
</protein>
<dbReference type="GO" id="GO:0051301">
    <property type="term" value="P:cell division"/>
    <property type="evidence" value="ECO:0007669"/>
    <property type="project" value="UniProtKB-KW"/>
</dbReference>
<dbReference type="GO" id="GO:0005886">
    <property type="term" value="C:plasma membrane"/>
    <property type="evidence" value="ECO:0007669"/>
    <property type="project" value="UniProtKB-SubCell"/>
</dbReference>
<evidence type="ECO:0000313" key="15">
    <source>
        <dbReference type="Proteomes" id="UP000019678"/>
    </source>
</evidence>
<feature type="transmembrane region" description="Helical" evidence="11">
    <location>
        <begin position="269"/>
        <end position="291"/>
    </location>
</feature>
<dbReference type="InterPro" id="IPR003838">
    <property type="entry name" value="ABC3_permease_C"/>
</dbReference>
<dbReference type="AlphaFoldDB" id="A0A017TBK8"/>
<evidence type="ECO:0000259" key="12">
    <source>
        <dbReference type="Pfam" id="PF02687"/>
    </source>
</evidence>
<evidence type="ECO:0000313" key="14">
    <source>
        <dbReference type="EMBL" id="EYF06668.1"/>
    </source>
</evidence>
<dbReference type="Proteomes" id="UP000019678">
    <property type="component" value="Unassembled WGS sequence"/>
</dbReference>
<dbReference type="PIRSF" id="PIRSF003097">
    <property type="entry name" value="FtsX"/>
    <property type="match status" value="1"/>
</dbReference>
<evidence type="ECO:0000256" key="3">
    <source>
        <dbReference type="ARBA" id="ARBA00021907"/>
    </source>
</evidence>
<evidence type="ECO:0000256" key="10">
    <source>
        <dbReference type="PIRNR" id="PIRNR003097"/>
    </source>
</evidence>
<evidence type="ECO:0000256" key="8">
    <source>
        <dbReference type="ARBA" id="ARBA00023136"/>
    </source>
</evidence>
<feature type="transmembrane region" description="Helical" evidence="11">
    <location>
        <begin position="30"/>
        <end position="52"/>
    </location>
</feature>
<dbReference type="Pfam" id="PF02687">
    <property type="entry name" value="FtsX"/>
    <property type="match status" value="1"/>
</dbReference>
<dbReference type="eggNOG" id="COG2177">
    <property type="taxonomic scope" value="Bacteria"/>
</dbReference>
<gene>
    <name evidence="14" type="ORF">CAP_1798</name>
</gene>
<keyword evidence="6 11" id="KW-0812">Transmembrane</keyword>
<evidence type="ECO:0000256" key="9">
    <source>
        <dbReference type="ARBA" id="ARBA00023306"/>
    </source>
</evidence>
<evidence type="ECO:0000256" key="7">
    <source>
        <dbReference type="ARBA" id="ARBA00022989"/>
    </source>
</evidence>
<dbReference type="InterPro" id="IPR040690">
    <property type="entry name" value="FtsX_ECD"/>
</dbReference>
<evidence type="ECO:0000256" key="6">
    <source>
        <dbReference type="ARBA" id="ARBA00022692"/>
    </source>
</evidence>
<dbReference type="Gene3D" id="3.30.70.3040">
    <property type="match status" value="1"/>
</dbReference>
<keyword evidence="7 11" id="KW-1133">Transmembrane helix</keyword>
<feature type="domain" description="ABC3 transporter permease C-terminal" evidence="12">
    <location>
        <begin position="178"/>
        <end position="294"/>
    </location>
</feature>
<dbReference type="PANTHER" id="PTHR47755:SF1">
    <property type="entry name" value="CELL DIVISION PROTEIN FTSX"/>
    <property type="match status" value="1"/>
</dbReference>
<dbReference type="RefSeq" id="WP_044239687.1">
    <property type="nucleotide sequence ID" value="NZ_ASRX01000015.1"/>
</dbReference>
<proteinExistence type="inferred from homology"/>
<keyword evidence="9 10" id="KW-0131">Cell cycle</keyword>
<evidence type="ECO:0000256" key="4">
    <source>
        <dbReference type="ARBA" id="ARBA00022475"/>
    </source>
</evidence>
<feature type="transmembrane region" description="Helical" evidence="11">
    <location>
        <begin position="166"/>
        <end position="190"/>
    </location>
</feature>
<keyword evidence="4 10" id="KW-1003">Cell membrane</keyword>
<organism evidence="14 15">
    <name type="scientific">Chondromyces apiculatus DSM 436</name>
    <dbReference type="NCBI Taxonomy" id="1192034"/>
    <lineage>
        <taxon>Bacteria</taxon>
        <taxon>Pseudomonadati</taxon>
        <taxon>Myxococcota</taxon>
        <taxon>Polyangia</taxon>
        <taxon>Polyangiales</taxon>
        <taxon>Polyangiaceae</taxon>
        <taxon>Chondromyces</taxon>
    </lineage>
</organism>
<accession>A0A017TBK8</accession>
<dbReference type="GO" id="GO:0032153">
    <property type="term" value="C:cell division site"/>
    <property type="evidence" value="ECO:0007669"/>
    <property type="project" value="TreeGrafter"/>
</dbReference>
<evidence type="ECO:0000256" key="5">
    <source>
        <dbReference type="ARBA" id="ARBA00022618"/>
    </source>
</evidence>
<dbReference type="Pfam" id="PF18075">
    <property type="entry name" value="FtsX_ECD"/>
    <property type="match status" value="1"/>
</dbReference>
<evidence type="ECO:0000256" key="11">
    <source>
        <dbReference type="SAM" id="Phobius"/>
    </source>
</evidence>
<evidence type="ECO:0000256" key="1">
    <source>
        <dbReference type="ARBA" id="ARBA00004651"/>
    </source>
</evidence>